<dbReference type="InterPro" id="IPR014922">
    <property type="entry name" value="YdhG-like"/>
</dbReference>
<evidence type="ECO:0000313" key="3">
    <source>
        <dbReference type="Proteomes" id="UP000530928"/>
    </source>
</evidence>
<proteinExistence type="predicted"/>
<feature type="domain" description="YdhG-like" evidence="1">
    <location>
        <begin position="16"/>
        <end position="110"/>
    </location>
</feature>
<dbReference type="Gene3D" id="3.90.1150.200">
    <property type="match status" value="1"/>
</dbReference>
<organism evidence="2 3">
    <name type="scientific">Nonomuraea soli</name>
    <dbReference type="NCBI Taxonomy" id="1032476"/>
    <lineage>
        <taxon>Bacteria</taxon>
        <taxon>Bacillati</taxon>
        <taxon>Actinomycetota</taxon>
        <taxon>Actinomycetes</taxon>
        <taxon>Streptosporangiales</taxon>
        <taxon>Streptosporangiaceae</taxon>
        <taxon>Nonomuraea</taxon>
    </lineage>
</organism>
<dbReference type="EMBL" id="JACDUR010000010">
    <property type="protein sequence ID" value="MBA2897227.1"/>
    <property type="molecule type" value="Genomic_DNA"/>
</dbReference>
<evidence type="ECO:0000259" key="1">
    <source>
        <dbReference type="Pfam" id="PF08818"/>
    </source>
</evidence>
<evidence type="ECO:0000313" key="2">
    <source>
        <dbReference type="EMBL" id="MBA2897227.1"/>
    </source>
</evidence>
<gene>
    <name evidence="2" type="ORF">HNR30_008623</name>
</gene>
<protein>
    <recommendedName>
        <fullName evidence="1">YdhG-like domain-containing protein</fullName>
    </recommendedName>
</protein>
<keyword evidence="3" id="KW-1185">Reference proteome</keyword>
<dbReference type="Proteomes" id="UP000530928">
    <property type="component" value="Unassembled WGS sequence"/>
</dbReference>
<name>A0A7W0CTT3_9ACTN</name>
<accession>A0A7W0CTT3</accession>
<dbReference type="SUPFAM" id="SSF159888">
    <property type="entry name" value="YdhG-like"/>
    <property type="match status" value="1"/>
</dbReference>
<dbReference type="AlphaFoldDB" id="A0A7W0CTT3"/>
<dbReference type="RefSeq" id="WP_181615925.1">
    <property type="nucleotide sequence ID" value="NZ_BAABAM010000010.1"/>
</dbReference>
<dbReference type="Pfam" id="PF08818">
    <property type="entry name" value="DUF1801"/>
    <property type="match status" value="1"/>
</dbReference>
<sequence>MNNAIEQYIAQLPAHQQEIVESLRTLAASAAPGASEVIHYGSPAWRITKGHIAIVRPSKAHVLLAFDRGADFTDDHGLLEGSGSRSRHVKLRNVGDLDEGALRDYFTQAVENVVR</sequence>
<comment type="caution">
    <text evidence="2">The sequence shown here is derived from an EMBL/GenBank/DDBJ whole genome shotgun (WGS) entry which is preliminary data.</text>
</comment>
<reference evidence="2 3" key="1">
    <citation type="submission" date="2020-07" db="EMBL/GenBank/DDBJ databases">
        <title>Genomic Encyclopedia of Type Strains, Phase IV (KMG-IV): sequencing the most valuable type-strain genomes for metagenomic binning, comparative biology and taxonomic classification.</title>
        <authorList>
            <person name="Goeker M."/>
        </authorList>
    </citation>
    <scope>NUCLEOTIDE SEQUENCE [LARGE SCALE GENOMIC DNA]</scope>
    <source>
        <strain evidence="2 3">DSM 45533</strain>
    </source>
</reference>